<accession>A0A382AF21</accession>
<keyword evidence="2" id="KW-0813">Transport</keyword>
<dbReference type="NCBIfam" id="TIGR00787">
    <property type="entry name" value="dctP"/>
    <property type="match status" value="1"/>
</dbReference>
<evidence type="ECO:0000256" key="1">
    <source>
        <dbReference type="ARBA" id="ARBA00009023"/>
    </source>
</evidence>
<comment type="similarity">
    <text evidence="1">Belongs to the bacterial solute-binding protein 7 family.</text>
</comment>
<dbReference type="Pfam" id="PF03480">
    <property type="entry name" value="DctP"/>
    <property type="match status" value="1"/>
</dbReference>
<dbReference type="GO" id="GO:0030288">
    <property type="term" value="C:outer membrane-bounded periplasmic space"/>
    <property type="evidence" value="ECO:0007669"/>
    <property type="project" value="InterPro"/>
</dbReference>
<keyword evidence="3" id="KW-0732">Signal</keyword>
<dbReference type="PROSITE" id="PS51257">
    <property type="entry name" value="PROKAR_LIPOPROTEIN"/>
    <property type="match status" value="1"/>
</dbReference>
<dbReference type="EMBL" id="UINC01025074">
    <property type="protein sequence ID" value="SVA99979.1"/>
    <property type="molecule type" value="Genomic_DNA"/>
</dbReference>
<dbReference type="Gene3D" id="3.40.190.170">
    <property type="entry name" value="Bacterial extracellular solute-binding protein, family 7"/>
    <property type="match status" value="1"/>
</dbReference>
<sequence>MRDIKSIFIFGFIFLLFSCSGKEDIYKIKVASSAPLEEPGSQALLKFTKMVNERSNGRIEAKLYANGTLGNNRDVSEGLLIGTIEMQMASSSPLAVFVPSLNIFEMPFLFENNAHMFAVLDSDIGNQYRSDFEAAGFHLLGYFTFGVRHIMTTNKPLNVITDLNGLKIRTMESKPHLDSFKAFGASPLPMAYSELYTGLETGIIDGAEAANSNYYSKKFYEVAPYWAQIGWLRLVAPVIMSKVFYDGLP</sequence>
<dbReference type="GO" id="GO:0055085">
    <property type="term" value="P:transmembrane transport"/>
    <property type="evidence" value="ECO:0007669"/>
    <property type="project" value="InterPro"/>
</dbReference>
<dbReference type="PANTHER" id="PTHR33376:SF7">
    <property type="entry name" value="C4-DICARBOXYLATE-BINDING PROTEIN DCTB"/>
    <property type="match status" value="1"/>
</dbReference>
<evidence type="ECO:0000256" key="3">
    <source>
        <dbReference type="ARBA" id="ARBA00022729"/>
    </source>
</evidence>
<gene>
    <name evidence="4" type="ORF">METZ01_LOCUS152833</name>
</gene>
<proteinExistence type="inferred from homology"/>
<evidence type="ECO:0000313" key="4">
    <source>
        <dbReference type="EMBL" id="SVA99979.1"/>
    </source>
</evidence>
<name>A0A382AF21_9ZZZZ</name>
<dbReference type="InterPro" id="IPR018389">
    <property type="entry name" value="DctP_fam"/>
</dbReference>
<dbReference type="PANTHER" id="PTHR33376">
    <property type="match status" value="1"/>
</dbReference>
<dbReference type="InterPro" id="IPR038404">
    <property type="entry name" value="TRAP_DctP_sf"/>
</dbReference>
<protein>
    <submittedName>
        <fullName evidence="4">Uncharacterized protein</fullName>
    </submittedName>
</protein>
<dbReference type="InterPro" id="IPR004682">
    <property type="entry name" value="TRAP_DctP"/>
</dbReference>
<reference evidence="4" key="1">
    <citation type="submission" date="2018-05" db="EMBL/GenBank/DDBJ databases">
        <authorList>
            <person name="Lanie J.A."/>
            <person name="Ng W.-L."/>
            <person name="Kazmierczak K.M."/>
            <person name="Andrzejewski T.M."/>
            <person name="Davidsen T.M."/>
            <person name="Wayne K.J."/>
            <person name="Tettelin H."/>
            <person name="Glass J.I."/>
            <person name="Rusch D."/>
            <person name="Podicherti R."/>
            <person name="Tsui H.-C.T."/>
            <person name="Winkler M.E."/>
        </authorList>
    </citation>
    <scope>NUCLEOTIDE SEQUENCE</scope>
</reference>
<evidence type="ECO:0000256" key="2">
    <source>
        <dbReference type="ARBA" id="ARBA00022448"/>
    </source>
</evidence>
<dbReference type="AlphaFoldDB" id="A0A382AF21"/>
<dbReference type="CDD" id="cd13603">
    <property type="entry name" value="PBP2_TRAP_Siap_TeaA_like"/>
    <property type="match status" value="1"/>
</dbReference>
<dbReference type="NCBIfam" id="NF037995">
    <property type="entry name" value="TRAP_S1"/>
    <property type="match status" value="1"/>
</dbReference>
<organism evidence="4">
    <name type="scientific">marine metagenome</name>
    <dbReference type="NCBI Taxonomy" id="408172"/>
    <lineage>
        <taxon>unclassified sequences</taxon>
        <taxon>metagenomes</taxon>
        <taxon>ecological metagenomes</taxon>
    </lineage>
</organism>
<feature type="non-terminal residue" evidence="4">
    <location>
        <position position="249"/>
    </location>
</feature>